<feature type="domain" description="DUF1559" evidence="1">
    <location>
        <begin position="32"/>
        <end position="339"/>
    </location>
</feature>
<dbReference type="PANTHER" id="PTHR30093">
    <property type="entry name" value="GENERAL SECRETION PATHWAY PROTEIN G"/>
    <property type="match status" value="1"/>
</dbReference>
<dbReference type="InterPro" id="IPR027558">
    <property type="entry name" value="Pre_pil_HX9DG_C"/>
</dbReference>
<dbReference type="InterPro" id="IPR012902">
    <property type="entry name" value="N_methyl_site"/>
</dbReference>
<dbReference type="Proteomes" id="UP000010798">
    <property type="component" value="Chromosome"/>
</dbReference>
<dbReference type="HOGENOM" id="CLU_041661_0_0_0"/>
<reference evidence="2 3" key="1">
    <citation type="submission" date="2012-02" db="EMBL/GenBank/DDBJ databases">
        <title>Complete sequence of chromosome of Singulisphaera acidiphila DSM 18658.</title>
        <authorList>
            <consortium name="US DOE Joint Genome Institute (JGI-PGF)"/>
            <person name="Lucas S."/>
            <person name="Copeland A."/>
            <person name="Lapidus A."/>
            <person name="Glavina del Rio T."/>
            <person name="Dalin E."/>
            <person name="Tice H."/>
            <person name="Bruce D."/>
            <person name="Goodwin L."/>
            <person name="Pitluck S."/>
            <person name="Peters L."/>
            <person name="Ovchinnikova G."/>
            <person name="Chertkov O."/>
            <person name="Kyrpides N."/>
            <person name="Mavromatis K."/>
            <person name="Ivanova N."/>
            <person name="Brettin T."/>
            <person name="Detter J.C."/>
            <person name="Han C."/>
            <person name="Larimer F."/>
            <person name="Land M."/>
            <person name="Hauser L."/>
            <person name="Markowitz V."/>
            <person name="Cheng J.-F."/>
            <person name="Hugenholtz P."/>
            <person name="Woyke T."/>
            <person name="Wu D."/>
            <person name="Tindall B."/>
            <person name="Pomrenke H."/>
            <person name="Brambilla E."/>
            <person name="Klenk H.-P."/>
            <person name="Eisen J.A."/>
        </authorList>
    </citation>
    <scope>NUCLEOTIDE SEQUENCE [LARGE SCALE GENOMIC DNA]</scope>
    <source>
        <strain evidence="3">ATCC BAA-1392 / DSM 18658 / VKM B-2454 / MOB10</strain>
    </source>
</reference>
<evidence type="ECO:0000259" key="1">
    <source>
        <dbReference type="Pfam" id="PF07596"/>
    </source>
</evidence>
<proteinExistence type="predicted"/>
<dbReference type="AlphaFoldDB" id="L0DML8"/>
<evidence type="ECO:0000313" key="3">
    <source>
        <dbReference type="Proteomes" id="UP000010798"/>
    </source>
</evidence>
<dbReference type="OrthoDB" id="302023at2"/>
<protein>
    <submittedName>
        <fullName evidence="2">Prepilin-type N-terminal cleavage/methylation domain-containing protein</fullName>
    </submittedName>
</protein>
<evidence type="ECO:0000313" key="2">
    <source>
        <dbReference type="EMBL" id="AGA29901.1"/>
    </source>
</evidence>
<dbReference type="Pfam" id="PF07963">
    <property type="entry name" value="N_methyl"/>
    <property type="match status" value="1"/>
</dbReference>
<dbReference type="SUPFAM" id="SSF54523">
    <property type="entry name" value="Pili subunits"/>
    <property type="match status" value="1"/>
</dbReference>
<dbReference type="PROSITE" id="PS00409">
    <property type="entry name" value="PROKAR_NTER_METHYL"/>
    <property type="match status" value="1"/>
</dbReference>
<keyword evidence="3" id="KW-1185">Reference proteome</keyword>
<name>L0DML8_SINAD</name>
<dbReference type="EMBL" id="CP003364">
    <property type="protein sequence ID" value="AGA29901.1"/>
    <property type="molecule type" value="Genomic_DNA"/>
</dbReference>
<gene>
    <name evidence="2" type="ordered locus">Sinac_5773</name>
</gene>
<dbReference type="KEGG" id="saci:Sinac_5773"/>
<dbReference type="Pfam" id="PF07596">
    <property type="entry name" value="SBP_bac_10"/>
    <property type="match status" value="1"/>
</dbReference>
<dbReference type="NCBIfam" id="TIGR02532">
    <property type="entry name" value="IV_pilin_GFxxxE"/>
    <property type="match status" value="1"/>
</dbReference>
<organism evidence="2 3">
    <name type="scientific">Singulisphaera acidiphila (strain ATCC BAA-1392 / DSM 18658 / VKM B-2454 / MOB10)</name>
    <dbReference type="NCBI Taxonomy" id="886293"/>
    <lineage>
        <taxon>Bacteria</taxon>
        <taxon>Pseudomonadati</taxon>
        <taxon>Planctomycetota</taxon>
        <taxon>Planctomycetia</taxon>
        <taxon>Isosphaerales</taxon>
        <taxon>Isosphaeraceae</taxon>
        <taxon>Singulisphaera</taxon>
    </lineage>
</organism>
<dbReference type="Gene3D" id="3.30.700.10">
    <property type="entry name" value="Glycoprotein, Type 4 Pilin"/>
    <property type="match status" value="1"/>
</dbReference>
<dbReference type="eggNOG" id="COG2165">
    <property type="taxonomic scope" value="Bacteria"/>
</dbReference>
<dbReference type="NCBIfam" id="TIGR04294">
    <property type="entry name" value="pre_pil_HX9DG"/>
    <property type="match status" value="1"/>
</dbReference>
<dbReference type="InterPro" id="IPR011453">
    <property type="entry name" value="DUF1559"/>
</dbReference>
<dbReference type="STRING" id="886293.Sinac_5773"/>
<sequence length="359" mass="38186">MRRHRRGFTLIELLVVIAIIAVLIALLLPAVQAAREAARRSQCTNNIKQLGLAALNFESVNSKFPPGYGPFPTAAGGNRANAMIMILPFLEQSAMFAAFNLALDMNLYGATTVANNTAQSQIVSGFVCPSDPSSTKFVNMGYTNYVASLGASASLTTNGASVLEPNIGMAGIFSITLDKGPLQTNPVTGLFNADYLQATPVTIAALVDGTSNTGMYSESFRGNAPSTTSVGGNLGGVDPYDYTNVYILSSVVPNQVAPNCTFNGSGYSTRIYYHNQQYYRYLPQQGYYTHTLTPNSKMYDCGDVSYARTHQAPRSKHSGGANVGFGDGSVRFIKDSVNKATFLALGSRGGGEVISADSY</sequence>
<accession>L0DML8</accession>
<dbReference type="RefSeq" id="WP_015248998.1">
    <property type="nucleotide sequence ID" value="NC_019892.1"/>
</dbReference>
<dbReference type="InterPro" id="IPR045584">
    <property type="entry name" value="Pilin-like"/>
</dbReference>
<dbReference type="PANTHER" id="PTHR30093:SF2">
    <property type="entry name" value="TYPE II SECRETION SYSTEM PROTEIN H"/>
    <property type="match status" value="1"/>
</dbReference>